<dbReference type="eggNOG" id="COG4637">
    <property type="taxonomic scope" value="Bacteria"/>
</dbReference>
<keyword evidence="3" id="KW-1185">Reference proteome</keyword>
<dbReference type="EMBL" id="ASRX01000014">
    <property type="protein sequence ID" value="EYF06754.1"/>
    <property type="molecule type" value="Genomic_DNA"/>
</dbReference>
<evidence type="ECO:0000313" key="3">
    <source>
        <dbReference type="Proteomes" id="UP000019678"/>
    </source>
</evidence>
<comment type="caution">
    <text evidence="2">The sequence shown here is derived from an EMBL/GenBank/DDBJ whole genome shotgun (WGS) entry which is preliminary data.</text>
</comment>
<accession>A0A017TBY0</accession>
<feature type="region of interest" description="Disordered" evidence="1">
    <location>
        <begin position="75"/>
        <end position="108"/>
    </location>
</feature>
<evidence type="ECO:0000256" key="1">
    <source>
        <dbReference type="SAM" id="MobiDB-lite"/>
    </source>
</evidence>
<evidence type="ECO:0000313" key="2">
    <source>
        <dbReference type="EMBL" id="EYF06754.1"/>
    </source>
</evidence>
<proteinExistence type="predicted"/>
<feature type="compositionally biased region" description="Basic residues" evidence="1">
    <location>
        <begin position="89"/>
        <end position="100"/>
    </location>
</feature>
<name>A0A017TBY0_9BACT</name>
<protein>
    <submittedName>
        <fullName evidence="2">Uncharacterized protein</fullName>
    </submittedName>
</protein>
<sequence>MPAIFDAIITRDIQAILELNTEVSRLFPDVKSIRLTHPSPATKALGVKLNNGAFIPADLMSEGLLQTSCGEAHRAQGGVEGWQGDGERRRGRGPGRHPRGRGVADALG</sequence>
<dbReference type="Proteomes" id="UP000019678">
    <property type="component" value="Unassembled WGS sequence"/>
</dbReference>
<gene>
    <name evidence="2" type="ORF">CAP_1451</name>
</gene>
<organism evidence="2 3">
    <name type="scientific">Chondromyces apiculatus DSM 436</name>
    <dbReference type="NCBI Taxonomy" id="1192034"/>
    <lineage>
        <taxon>Bacteria</taxon>
        <taxon>Pseudomonadati</taxon>
        <taxon>Myxococcota</taxon>
        <taxon>Polyangia</taxon>
        <taxon>Polyangiales</taxon>
        <taxon>Polyangiaceae</taxon>
        <taxon>Chondromyces</taxon>
    </lineage>
</organism>
<dbReference type="AlphaFoldDB" id="A0A017TBY0"/>
<reference evidence="2 3" key="1">
    <citation type="submission" date="2013-05" db="EMBL/GenBank/DDBJ databases">
        <title>Genome assembly of Chondromyces apiculatus DSM 436.</title>
        <authorList>
            <person name="Sharma G."/>
            <person name="Khatri I."/>
            <person name="Kaur C."/>
            <person name="Mayilraj S."/>
            <person name="Subramanian S."/>
        </authorList>
    </citation>
    <scope>NUCLEOTIDE SEQUENCE [LARGE SCALE GENOMIC DNA]</scope>
    <source>
        <strain evidence="2 3">DSM 436</strain>
    </source>
</reference>